<dbReference type="Proteomes" id="UP000515121">
    <property type="component" value="Unplaced"/>
</dbReference>
<name>A0A6P5XPU7_DURZI</name>
<reference evidence="3" key="1">
    <citation type="submission" date="2025-08" db="UniProtKB">
        <authorList>
            <consortium name="RefSeq"/>
        </authorList>
    </citation>
    <scope>IDENTIFICATION</scope>
    <source>
        <tissue evidence="3">Fruit stalk</tissue>
    </source>
</reference>
<dbReference type="AlphaFoldDB" id="A0A6P5XPU7"/>
<sequence>MKPTMVIVSSELIKLGRAAMHLFWGEGLYLDLIGVTGSSSCLSSLQLFFAYVCMDFVGCISGESWIARRQQSGKRSLKLLPPLCFYNLHLHISLVFGGLTVFYLYLISTNQVVFYFPFIFS</sequence>
<dbReference type="KEGG" id="dzi:111285161"/>
<keyword evidence="1" id="KW-1133">Transmembrane helix</keyword>
<evidence type="ECO:0000313" key="2">
    <source>
        <dbReference type="Proteomes" id="UP000515121"/>
    </source>
</evidence>
<proteinExistence type="predicted"/>
<feature type="transmembrane region" description="Helical" evidence="1">
    <location>
        <begin position="88"/>
        <end position="107"/>
    </location>
</feature>
<accession>A0A6P5XPU7</accession>
<dbReference type="GeneID" id="111285161"/>
<keyword evidence="1" id="KW-0472">Membrane</keyword>
<dbReference type="RefSeq" id="XP_022730188.1">
    <property type="nucleotide sequence ID" value="XM_022874453.1"/>
</dbReference>
<protein>
    <submittedName>
        <fullName evidence="3">Uncharacterized protein LOC111285161</fullName>
    </submittedName>
</protein>
<keyword evidence="2" id="KW-1185">Reference proteome</keyword>
<feature type="transmembrane region" description="Helical" evidence="1">
    <location>
        <begin position="48"/>
        <end position="67"/>
    </location>
</feature>
<keyword evidence="1" id="KW-0812">Transmembrane</keyword>
<evidence type="ECO:0000313" key="3">
    <source>
        <dbReference type="RefSeq" id="XP_022730188.1"/>
    </source>
</evidence>
<gene>
    <name evidence="3" type="primary">LOC111285161</name>
</gene>
<evidence type="ECO:0000256" key="1">
    <source>
        <dbReference type="SAM" id="Phobius"/>
    </source>
</evidence>
<organism evidence="2 3">
    <name type="scientific">Durio zibethinus</name>
    <name type="common">Durian</name>
    <dbReference type="NCBI Taxonomy" id="66656"/>
    <lineage>
        <taxon>Eukaryota</taxon>
        <taxon>Viridiplantae</taxon>
        <taxon>Streptophyta</taxon>
        <taxon>Embryophyta</taxon>
        <taxon>Tracheophyta</taxon>
        <taxon>Spermatophyta</taxon>
        <taxon>Magnoliopsida</taxon>
        <taxon>eudicotyledons</taxon>
        <taxon>Gunneridae</taxon>
        <taxon>Pentapetalae</taxon>
        <taxon>rosids</taxon>
        <taxon>malvids</taxon>
        <taxon>Malvales</taxon>
        <taxon>Malvaceae</taxon>
        <taxon>Helicteroideae</taxon>
        <taxon>Durio</taxon>
    </lineage>
</organism>